<dbReference type="AlphaFoldDB" id="A0AAD8BQ21"/>
<evidence type="ECO:0000313" key="2">
    <source>
        <dbReference type="Proteomes" id="UP001233172"/>
    </source>
</evidence>
<reference evidence="1" key="2">
    <citation type="submission" date="2023-04" db="EMBL/GenBank/DDBJ databases">
        <authorList>
            <person name="Bu L."/>
            <person name="Lu L."/>
            <person name="Laidemitt M.R."/>
            <person name="Zhang S.M."/>
            <person name="Mutuku M."/>
            <person name="Mkoji G."/>
            <person name="Steinauer M."/>
            <person name="Loker E.S."/>
        </authorList>
    </citation>
    <scope>NUCLEOTIDE SEQUENCE</scope>
    <source>
        <strain evidence="1">KasaAsao</strain>
        <tissue evidence="1">Whole Snail</tissue>
    </source>
</reference>
<proteinExistence type="predicted"/>
<evidence type="ECO:0000313" key="1">
    <source>
        <dbReference type="EMBL" id="KAK0057892.1"/>
    </source>
</evidence>
<dbReference type="EMBL" id="JASAOG010000051">
    <property type="protein sequence ID" value="KAK0057892.1"/>
    <property type="molecule type" value="Genomic_DNA"/>
</dbReference>
<sequence length="67" mass="7621">QTSLGVTSSDAGHALLYKGKQRHLRSLQELNVSELILKEYTDFVEYFSTWITFCANTTDRSSAIIHQ</sequence>
<name>A0AAD8BQ21_BIOPF</name>
<comment type="caution">
    <text evidence="1">The sequence shown here is derived from an EMBL/GenBank/DDBJ whole genome shotgun (WGS) entry which is preliminary data.</text>
</comment>
<protein>
    <submittedName>
        <fullName evidence="1">Uncharacterized protein</fullName>
    </submittedName>
</protein>
<gene>
    <name evidence="1" type="ORF">Bpfe_012545</name>
</gene>
<reference evidence="1" key="1">
    <citation type="journal article" date="2023" name="PLoS Negl. Trop. Dis.">
        <title>A genome sequence for Biomphalaria pfeifferi, the major vector snail for the human-infecting parasite Schistosoma mansoni.</title>
        <authorList>
            <person name="Bu L."/>
            <person name="Lu L."/>
            <person name="Laidemitt M.R."/>
            <person name="Zhang S.M."/>
            <person name="Mutuku M."/>
            <person name="Mkoji G."/>
            <person name="Steinauer M."/>
            <person name="Loker E.S."/>
        </authorList>
    </citation>
    <scope>NUCLEOTIDE SEQUENCE</scope>
    <source>
        <strain evidence="1">KasaAsao</strain>
    </source>
</reference>
<keyword evidence="2" id="KW-1185">Reference proteome</keyword>
<dbReference type="Proteomes" id="UP001233172">
    <property type="component" value="Unassembled WGS sequence"/>
</dbReference>
<accession>A0AAD8BQ21</accession>
<feature type="non-terminal residue" evidence="1">
    <location>
        <position position="1"/>
    </location>
</feature>
<organism evidence="1 2">
    <name type="scientific">Biomphalaria pfeifferi</name>
    <name type="common">Bloodfluke planorb</name>
    <name type="synonym">Freshwater snail</name>
    <dbReference type="NCBI Taxonomy" id="112525"/>
    <lineage>
        <taxon>Eukaryota</taxon>
        <taxon>Metazoa</taxon>
        <taxon>Spiralia</taxon>
        <taxon>Lophotrochozoa</taxon>
        <taxon>Mollusca</taxon>
        <taxon>Gastropoda</taxon>
        <taxon>Heterobranchia</taxon>
        <taxon>Euthyneura</taxon>
        <taxon>Panpulmonata</taxon>
        <taxon>Hygrophila</taxon>
        <taxon>Lymnaeoidea</taxon>
        <taxon>Planorbidae</taxon>
        <taxon>Biomphalaria</taxon>
    </lineage>
</organism>